<dbReference type="InterPro" id="IPR010982">
    <property type="entry name" value="Lambda_DNA-bd_dom_sf"/>
</dbReference>
<sequence length="317" mass="33827">MQADPGGGRCARCGEVGGTAGAPGPRRLQLHLRHERHVVAAGPDRVAAQLRNEAGLSLDKAAATMGWIGPKLSRIETANGHIRPNEVAPLLKAYGVTDPEVVAALEGLARDARKQGWWQTYSGVVSPSYADYISLESDAESIRAYAPLVIPGLLQTAAYARETIAANATTRSPGEVAALAEVRLARQSVLTRPGNPLKLWAIIHEAVLYQRFATRPAVMRDQLRRLLDAAELPDVTLQVMPPAATPHPGGAGGFTLASFPGPMPDVVTLENLIGATYVEGVDDVRVFADAFERIVAAALPMDDTLALIAQLEERSRE</sequence>
<evidence type="ECO:0000313" key="3">
    <source>
        <dbReference type="Proteomes" id="UP000230407"/>
    </source>
</evidence>
<dbReference type="Pfam" id="PF19054">
    <property type="entry name" value="DUF5753"/>
    <property type="match status" value="1"/>
</dbReference>
<evidence type="ECO:0000313" key="2">
    <source>
        <dbReference type="EMBL" id="PJE95404.1"/>
    </source>
</evidence>
<reference evidence="2 3" key="1">
    <citation type="submission" date="2017-11" db="EMBL/GenBank/DDBJ databases">
        <title>Streptomyces carmine sp. nov., a novel actinomycete isolated from Sophora alopecuroides in Xinjiang, China.</title>
        <authorList>
            <person name="Wang Y."/>
            <person name="Luo X."/>
            <person name="Wan C."/>
            <person name="Zhang L."/>
        </authorList>
    </citation>
    <scope>NUCLEOTIDE SEQUENCE [LARGE SCALE GENOMIC DNA]</scope>
    <source>
        <strain evidence="2 3">TRM SA0054</strain>
    </source>
</reference>
<dbReference type="Pfam" id="PF13560">
    <property type="entry name" value="HTH_31"/>
    <property type="match status" value="1"/>
</dbReference>
<dbReference type="InterPro" id="IPR043917">
    <property type="entry name" value="DUF5753"/>
</dbReference>
<dbReference type="EMBL" id="PGGW01000066">
    <property type="protein sequence ID" value="PJE95404.1"/>
    <property type="molecule type" value="Genomic_DNA"/>
</dbReference>
<name>A0A2M8LTY0_9ACTN</name>
<feature type="domain" description="DUF5753" evidence="1">
    <location>
        <begin position="129"/>
        <end position="309"/>
    </location>
</feature>
<evidence type="ECO:0000259" key="1">
    <source>
        <dbReference type="Pfam" id="PF19054"/>
    </source>
</evidence>
<comment type="caution">
    <text evidence="2">The sequence shown here is derived from an EMBL/GenBank/DDBJ whole genome shotgun (WGS) entry which is preliminary data.</text>
</comment>
<dbReference type="InterPro" id="IPR001387">
    <property type="entry name" value="Cro/C1-type_HTH"/>
</dbReference>
<dbReference type="Gene3D" id="1.10.260.40">
    <property type="entry name" value="lambda repressor-like DNA-binding domains"/>
    <property type="match status" value="1"/>
</dbReference>
<dbReference type="AlphaFoldDB" id="A0A2M8LTY0"/>
<accession>A0A2M8LTY0</accession>
<dbReference type="CDD" id="cd00093">
    <property type="entry name" value="HTH_XRE"/>
    <property type="match status" value="1"/>
</dbReference>
<gene>
    <name evidence="2" type="ORF">CUT44_24330</name>
</gene>
<dbReference type="Proteomes" id="UP000230407">
    <property type="component" value="Unassembled WGS sequence"/>
</dbReference>
<dbReference type="GO" id="GO:0003677">
    <property type="term" value="F:DNA binding"/>
    <property type="evidence" value="ECO:0007669"/>
    <property type="project" value="InterPro"/>
</dbReference>
<proteinExistence type="predicted"/>
<keyword evidence="3" id="KW-1185">Reference proteome</keyword>
<organism evidence="2 3">
    <name type="scientific">Streptomyces carminius</name>
    <dbReference type="NCBI Taxonomy" id="2665496"/>
    <lineage>
        <taxon>Bacteria</taxon>
        <taxon>Bacillati</taxon>
        <taxon>Actinomycetota</taxon>
        <taxon>Actinomycetes</taxon>
        <taxon>Kitasatosporales</taxon>
        <taxon>Streptomycetaceae</taxon>
        <taxon>Streptomyces</taxon>
    </lineage>
</organism>
<protein>
    <submittedName>
        <fullName evidence="2">XRE family transcriptional regulator</fullName>
    </submittedName>
</protein>